<proteinExistence type="predicted"/>
<evidence type="ECO:0000313" key="5">
    <source>
        <dbReference type="Proteomes" id="UP000247416"/>
    </source>
</evidence>
<comment type="caution">
    <text evidence="4">The sequence shown here is derived from an EMBL/GenBank/DDBJ whole genome shotgun (WGS) entry which is preliminary data.</text>
</comment>
<dbReference type="InterPro" id="IPR012902">
    <property type="entry name" value="N_methyl_site"/>
</dbReference>
<organism evidence="4 5">
    <name type="scientific">Ureibacillus chungkukjangi</name>
    <dbReference type="NCBI Taxonomy" id="1202712"/>
    <lineage>
        <taxon>Bacteria</taxon>
        <taxon>Bacillati</taxon>
        <taxon>Bacillota</taxon>
        <taxon>Bacilli</taxon>
        <taxon>Bacillales</taxon>
        <taxon>Caryophanaceae</taxon>
        <taxon>Ureibacillus</taxon>
    </lineage>
</organism>
<dbReference type="PROSITE" id="PS00409">
    <property type="entry name" value="PROKAR_NTER_METHYL"/>
    <property type="match status" value="1"/>
</dbReference>
<dbReference type="SUPFAM" id="SSF54523">
    <property type="entry name" value="Pili subunits"/>
    <property type="match status" value="1"/>
</dbReference>
<dbReference type="AlphaFoldDB" id="A0A318TE61"/>
<keyword evidence="3" id="KW-1133">Transmembrane helix</keyword>
<sequence>MFKTMKKRIKNEKGLTLIELLAVVVILAIVAAIAVPAIGNIIDNSRYSAVKADATNALNGANIYFTDYPNGNTGDITGSGASTTITLQKLQDAGYLESMGGLNPAATISVSKPHKLTGTTNTNTKVNGQTIQFTNATIDVINSDTKKGKDITENNRTIAPPTTP</sequence>
<dbReference type="RefSeq" id="WP_107933143.1">
    <property type="nucleotide sequence ID" value="NZ_PYWJ01000004.1"/>
</dbReference>
<dbReference type="GO" id="GO:0009986">
    <property type="term" value="C:cell surface"/>
    <property type="evidence" value="ECO:0007669"/>
    <property type="project" value="UniProtKB-SubCell"/>
</dbReference>
<dbReference type="Proteomes" id="UP000247416">
    <property type="component" value="Unassembled WGS sequence"/>
</dbReference>
<keyword evidence="2" id="KW-0178">Competence</keyword>
<name>A0A318TE61_9BACL</name>
<dbReference type="InterPro" id="IPR045584">
    <property type="entry name" value="Pilin-like"/>
</dbReference>
<protein>
    <submittedName>
        <fullName evidence="4">Type IV pilus assembly protein PilA</fullName>
    </submittedName>
</protein>
<dbReference type="OrthoDB" id="2740033at2"/>
<keyword evidence="5" id="KW-1185">Reference proteome</keyword>
<keyword evidence="3" id="KW-0472">Membrane</keyword>
<reference evidence="4 5" key="1">
    <citation type="submission" date="2018-06" db="EMBL/GenBank/DDBJ databases">
        <title>Genomic Encyclopedia of Archaeal and Bacterial Type Strains, Phase II (KMG-II): from individual species to whole genera.</title>
        <authorList>
            <person name="Goeker M."/>
        </authorList>
    </citation>
    <scope>NUCLEOTIDE SEQUENCE [LARGE SCALE GENOMIC DNA]</scope>
    <source>
        <strain evidence="4 5">KACC 16626</strain>
    </source>
</reference>
<evidence type="ECO:0000256" key="2">
    <source>
        <dbReference type="ARBA" id="ARBA00023287"/>
    </source>
</evidence>
<evidence type="ECO:0000256" key="3">
    <source>
        <dbReference type="SAM" id="Phobius"/>
    </source>
</evidence>
<gene>
    <name evidence="4" type="ORF">BJ095_13624</name>
</gene>
<accession>A0A318TE61</accession>
<evidence type="ECO:0000313" key="4">
    <source>
        <dbReference type="EMBL" id="PYF02863.1"/>
    </source>
</evidence>
<comment type="subcellular location">
    <subcellularLocation>
        <location evidence="1">Cell surface</location>
    </subcellularLocation>
</comment>
<dbReference type="GO" id="GO:0030420">
    <property type="term" value="P:establishment of competence for transformation"/>
    <property type="evidence" value="ECO:0007669"/>
    <property type="project" value="UniProtKB-KW"/>
</dbReference>
<dbReference type="Pfam" id="PF07963">
    <property type="entry name" value="N_methyl"/>
    <property type="match status" value="1"/>
</dbReference>
<feature type="transmembrane region" description="Helical" evidence="3">
    <location>
        <begin position="20"/>
        <end position="42"/>
    </location>
</feature>
<dbReference type="Gene3D" id="3.30.700.10">
    <property type="entry name" value="Glycoprotein, Type 4 Pilin"/>
    <property type="match status" value="1"/>
</dbReference>
<evidence type="ECO:0000256" key="1">
    <source>
        <dbReference type="ARBA" id="ARBA00004241"/>
    </source>
</evidence>
<keyword evidence="3" id="KW-0812">Transmembrane</keyword>
<dbReference type="EMBL" id="QJTJ01000036">
    <property type="protein sequence ID" value="PYF02863.1"/>
    <property type="molecule type" value="Genomic_DNA"/>
</dbReference>
<dbReference type="NCBIfam" id="TIGR02532">
    <property type="entry name" value="IV_pilin_GFxxxE"/>
    <property type="match status" value="1"/>
</dbReference>